<evidence type="ECO:0000259" key="8">
    <source>
        <dbReference type="PROSITE" id="PS50928"/>
    </source>
</evidence>
<comment type="caution">
    <text evidence="9">The sequence shown here is derived from an EMBL/GenBank/DDBJ whole genome shotgun (WGS) entry which is preliminary data.</text>
</comment>
<evidence type="ECO:0000313" key="9">
    <source>
        <dbReference type="EMBL" id="RWZ58319.1"/>
    </source>
</evidence>
<dbReference type="PROSITE" id="PS50928">
    <property type="entry name" value="ABC_TM1"/>
    <property type="match status" value="1"/>
</dbReference>
<dbReference type="InterPro" id="IPR000515">
    <property type="entry name" value="MetI-like"/>
</dbReference>
<keyword evidence="2 7" id="KW-0813">Transport</keyword>
<accession>A0A3S4AXM8</accession>
<keyword evidence="5 7" id="KW-1133">Transmembrane helix</keyword>
<name>A0A3S4AXM8_9MICO</name>
<feature type="transmembrane region" description="Helical" evidence="7">
    <location>
        <begin position="191"/>
        <end position="213"/>
    </location>
</feature>
<keyword evidence="4 7" id="KW-0812">Transmembrane</keyword>
<feature type="transmembrane region" description="Helical" evidence="7">
    <location>
        <begin position="142"/>
        <end position="161"/>
    </location>
</feature>
<evidence type="ECO:0000256" key="4">
    <source>
        <dbReference type="ARBA" id="ARBA00022692"/>
    </source>
</evidence>
<feature type="transmembrane region" description="Helical" evidence="7">
    <location>
        <begin position="249"/>
        <end position="270"/>
    </location>
</feature>
<comment type="subcellular location">
    <subcellularLocation>
        <location evidence="1 7">Cell membrane</location>
        <topology evidence="1 7">Multi-pass membrane protein</topology>
    </subcellularLocation>
</comment>
<dbReference type="InterPro" id="IPR050366">
    <property type="entry name" value="BP-dependent_transpt_permease"/>
</dbReference>
<evidence type="ECO:0000256" key="5">
    <source>
        <dbReference type="ARBA" id="ARBA00022989"/>
    </source>
</evidence>
<dbReference type="Proteomes" id="UP000288603">
    <property type="component" value="Unassembled WGS sequence"/>
</dbReference>
<dbReference type="GO" id="GO:0005886">
    <property type="term" value="C:plasma membrane"/>
    <property type="evidence" value="ECO:0007669"/>
    <property type="project" value="UniProtKB-SubCell"/>
</dbReference>
<dbReference type="SUPFAM" id="SSF161098">
    <property type="entry name" value="MetI-like"/>
    <property type="match status" value="1"/>
</dbReference>
<dbReference type="InterPro" id="IPR035906">
    <property type="entry name" value="MetI-like_sf"/>
</dbReference>
<evidence type="ECO:0000256" key="6">
    <source>
        <dbReference type="ARBA" id="ARBA00023136"/>
    </source>
</evidence>
<evidence type="ECO:0000256" key="2">
    <source>
        <dbReference type="ARBA" id="ARBA00022448"/>
    </source>
</evidence>
<dbReference type="EMBL" id="RZNC01000007">
    <property type="protein sequence ID" value="RWZ58319.1"/>
    <property type="molecule type" value="Genomic_DNA"/>
</dbReference>
<dbReference type="GO" id="GO:0055085">
    <property type="term" value="P:transmembrane transport"/>
    <property type="evidence" value="ECO:0007669"/>
    <property type="project" value="InterPro"/>
</dbReference>
<keyword evidence="6 7" id="KW-0472">Membrane</keyword>
<keyword evidence="10" id="KW-1185">Reference proteome</keyword>
<evidence type="ECO:0000256" key="7">
    <source>
        <dbReference type="RuleBase" id="RU363032"/>
    </source>
</evidence>
<evidence type="ECO:0000313" key="10">
    <source>
        <dbReference type="Proteomes" id="UP000288603"/>
    </source>
</evidence>
<comment type="similarity">
    <text evidence="7">Belongs to the binding-protein-dependent transport system permease family.</text>
</comment>
<sequence>MLSRFRRIAGAFSVVRWTALAFVLLLVVLSVLAPIVVPTDPLAQDVANRLLSPGTPGHVLGTDEYGRDVLARILHGARVELLIALGASAVAAVIGSLLGLVGGYFGGVAEFLTMRLVGDVLLAFPPVILALLIVTIYGPGEWTLIAVMGILFAPGFARIVYGQTLSVKRLEYVDAAKAFGARTATALFRVVLPNVTAPIIVQFSLVMASAILLESGLSYLGLGVVAPAPSWGGMVASGQRYMGNDPSTILVPSIVVVLTILSFGLLADALRDLLDPRARKGNHA</sequence>
<protein>
    <submittedName>
        <fullName evidence="9">ABC transporter permease</fullName>
    </submittedName>
</protein>
<evidence type="ECO:0000256" key="1">
    <source>
        <dbReference type="ARBA" id="ARBA00004651"/>
    </source>
</evidence>
<organism evidence="9 10">
    <name type="scientific">Labedella populi</name>
    <dbReference type="NCBI Taxonomy" id="2498850"/>
    <lineage>
        <taxon>Bacteria</taxon>
        <taxon>Bacillati</taxon>
        <taxon>Actinomycetota</taxon>
        <taxon>Actinomycetes</taxon>
        <taxon>Micrococcales</taxon>
        <taxon>Microbacteriaceae</taxon>
        <taxon>Labedella</taxon>
    </lineage>
</organism>
<feature type="domain" description="ABC transmembrane type-1" evidence="8">
    <location>
        <begin position="77"/>
        <end position="267"/>
    </location>
</feature>
<feature type="transmembrane region" description="Helical" evidence="7">
    <location>
        <begin position="81"/>
        <end position="104"/>
    </location>
</feature>
<dbReference type="AlphaFoldDB" id="A0A3S4AXM8"/>
<dbReference type="CDD" id="cd06261">
    <property type="entry name" value="TM_PBP2"/>
    <property type="match status" value="1"/>
</dbReference>
<dbReference type="Gene3D" id="1.10.3720.10">
    <property type="entry name" value="MetI-like"/>
    <property type="match status" value="1"/>
</dbReference>
<feature type="transmembrane region" description="Helical" evidence="7">
    <location>
        <begin position="116"/>
        <end position="136"/>
    </location>
</feature>
<dbReference type="PANTHER" id="PTHR43386">
    <property type="entry name" value="OLIGOPEPTIDE TRANSPORT SYSTEM PERMEASE PROTEIN APPC"/>
    <property type="match status" value="1"/>
</dbReference>
<reference evidence="9 10" key="1">
    <citation type="submission" date="2018-12" db="EMBL/GenBank/DDBJ databases">
        <authorList>
            <person name="Li F."/>
        </authorList>
    </citation>
    <scope>NUCLEOTIDE SEQUENCE [LARGE SCALE GENOMIC DNA]</scope>
    <source>
        <strain evidence="9 10">8H24J-4-2</strain>
    </source>
</reference>
<dbReference type="Pfam" id="PF00528">
    <property type="entry name" value="BPD_transp_1"/>
    <property type="match status" value="1"/>
</dbReference>
<dbReference type="PANTHER" id="PTHR43386:SF25">
    <property type="entry name" value="PEPTIDE ABC TRANSPORTER PERMEASE PROTEIN"/>
    <property type="match status" value="1"/>
</dbReference>
<proteinExistence type="inferred from homology"/>
<feature type="transmembrane region" description="Helical" evidence="7">
    <location>
        <begin position="12"/>
        <end position="37"/>
    </location>
</feature>
<keyword evidence="3" id="KW-1003">Cell membrane</keyword>
<evidence type="ECO:0000256" key="3">
    <source>
        <dbReference type="ARBA" id="ARBA00022475"/>
    </source>
</evidence>
<dbReference type="OrthoDB" id="9812701at2"/>
<gene>
    <name evidence="9" type="ORF">ELQ92_14955</name>
</gene>
<dbReference type="RefSeq" id="WP_128500137.1">
    <property type="nucleotide sequence ID" value="NZ_RZNC01000007.1"/>
</dbReference>